<evidence type="ECO:0000313" key="5">
    <source>
        <dbReference type="Proteomes" id="UP000006039"/>
    </source>
</evidence>
<feature type="compositionally biased region" description="Low complexity" evidence="1">
    <location>
        <begin position="1"/>
        <end position="18"/>
    </location>
</feature>
<feature type="compositionally biased region" description="Polar residues" evidence="1">
    <location>
        <begin position="552"/>
        <end position="566"/>
    </location>
</feature>
<dbReference type="InterPro" id="IPR001810">
    <property type="entry name" value="F-box_dom"/>
</dbReference>
<organism evidence="3">
    <name type="scientific">Gaeumannomyces tritici (strain R3-111a-1)</name>
    <name type="common">Wheat and barley take-all root rot fungus</name>
    <name type="synonym">Gaeumannomyces graminis var. tritici</name>
    <dbReference type="NCBI Taxonomy" id="644352"/>
    <lineage>
        <taxon>Eukaryota</taxon>
        <taxon>Fungi</taxon>
        <taxon>Dikarya</taxon>
        <taxon>Ascomycota</taxon>
        <taxon>Pezizomycotina</taxon>
        <taxon>Sordariomycetes</taxon>
        <taxon>Sordariomycetidae</taxon>
        <taxon>Magnaporthales</taxon>
        <taxon>Magnaporthaceae</taxon>
        <taxon>Gaeumannomyces</taxon>
    </lineage>
</organism>
<accession>J3NJ23</accession>
<feature type="compositionally biased region" description="Basic and acidic residues" evidence="1">
    <location>
        <begin position="97"/>
        <end position="106"/>
    </location>
</feature>
<protein>
    <recommendedName>
        <fullName evidence="2">F-box domain-containing protein</fullName>
    </recommendedName>
</protein>
<feature type="region of interest" description="Disordered" evidence="1">
    <location>
        <begin position="1"/>
        <end position="136"/>
    </location>
</feature>
<dbReference type="SMART" id="SM00256">
    <property type="entry name" value="FBOX"/>
    <property type="match status" value="1"/>
</dbReference>
<feature type="region of interest" description="Disordered" evidence="1">
    <location>
        <begin position="1467"/>
        <end position="1559"/>
    </location>
</feature>
<evidence type="ECO:0000256" key="1">
    <source>
        <dbReference type="SAM" id="MobiDB-lite"/>
    </source>
</evidence>
<evidence type="ECO:0000259" key="2">
    <source>
        <dbReference type="SMART" id="SM00256"/>
    </source>
</evidence>
<dbReference type="EMBL" id="GL385395">
    <property type="protein sequence ID" value="EJT81273.1"/>
    <property type="molecule type" value="Genomic_DNA"/>
</dbReference>
<dbReference type="InterPro" id="IPR057214">
    <property type="entry name" value="DUF7892"/>
</dbReference>
<dbReference type="Pfam" id="PF25422">
    <property type="entry name" value="DUF7892"/>
    <property type="match status" value="1"/>
</dbReference>
<dbReference type="RefSeq" id="XP_009217282.1">
    <property type="nucleotide sequence ID" value="XM_009219018.1"/>
</dbReference>
<keyword evidence="5" id="KW-1185">Reference proteome</keyword>
<proteinExistence type="predicted"/>
<dbReference type="HOGENOM" id="CLU_003437_0_0_1"/>
<dbReference type="EnsemblFungi" id="EJT81273">
    <property type="protein sequence ID" value="EJT81273"/>
    <property type="gene ID" value="GGTG_01257"/>
</dbReference>
<feature type="compositionally biased region" description="Acidic residues" evidence="1">
    <location>
        <begin position="50"/>
        <end position="66"/>
    </location>
</feature>
<dbReference type="Proteomes" id="UP000006039">
    <property type="component" value="Unassembled WGS sequence"/>
</dbReference>
<reference evidence="3" key="2">
    <citation type="submission" date="2010-07" db="EMBL/GenBank/DDBJ databases">
        <authorList>
            <consortium name="The Broad Institute Genome Sequencing Platform"/>
            <consortium name="Broad Institute Genome Sequencing Center for Infectious Disease"/>
            <person name="Ma L.-J."/>
            <person name="Dead R."/>
            <person name="Young S."/>
            <person name="Zeng Q."/>
            <person name="Koehrsen M."/>
            <person name="Alvarado L."/>
            <person name="Berlin A."/>
            <person name="Chapman S.B."/>
            <person name="Chen Z."/>
            <person name="Freedman E."/>
            <person name="Gellesch M."/>
            <person name="Goldberg J."/>
            <person name="Griggs A."/>
            <person name="Gujja S."/>
            <person name="Heilman E.R."/>
            <person name="Heiman D."/>
            <person name="Hepburn T."/>
            <person name="Howarth C."/>
            <person name="Jen D."/>
            <person name="Larson L."/>
            <person name="Mehta T."/>
            <person name="Neiman D."/>
            <person name="Pearson M."/>
            <person name="Roberts A."/>
            <person name="Saif S."/>
            <person name="Shea T."/>
            <person name="Shenoy N."/>
            <person name="Sisk P."/>
            <person name="Stolte C."/>
            <person name="Sykes S."/>
            <person name="Walk T."/>
            <person name="White J."/>
            <person name="Yandava C."/>
            <person name="Haas B."/>
            <person name="Nusbaum C."/>
            <person name="Birren B."/>
        </authorList>
    </citation>
    <scope>NUCLEOTIDE SEQUENCE</scope>
    <source>
        <strain evidence="3">R3-111a-1</strain>
    </source>
</reference>
<feature type="compositionally biased region" description="Low complexity" evidence="1">
    <location>
        <begin position="818"/>
        <end position="833"/>
    </location>
</feature>
<reference evidence="3" key="3">
    <citation type="submission" date="2010-09" db="EMBL/GenBank/DDBJ databases">
        <title>Annotation of Gaeumannomyces graminis var. tritici R3-111a-1.</title>
        <authorList>
            <consortium name="The Broad Institute Genome Sequencing Platform"/>
            <person name="Ma L.-J."/>
            <person name="Dead R."/>
            <person name="Young S.K."/>
            <person name="Zeng Q."/>
            <person name="Gargeya S."/>
            <person name="Fitzgerald M."/>
            <person name="Haas B."/>
            <person name="Abouelleil A."/>
            <person name="Alvarado L."/>
            <person name="Arachchi H.M."/>
            <person name="Berlin A."/>
            <person name="Brown A."/>
            <person name="Chapman S.B."/>
            <person name="Chen Z."/>
            <person name="Dunbar C."/>
            <person name="Freedman E."/>
            <person name="Gearin G."/>
            <person name="Gellesch M."/>
            <person name="Goldberg J."/>
            <person name="Griggs A."/>
            <person name="Gujja S."/>
            <person name="Heiman D."/>
            <person name="Howarth C."/>
            <person name="Larson L."/>
            <person name="Lui A."/>
            <person name="MacDonald P.J.P."/>
            <person name="Mehta T."/>
            <person name="Montmayeur A."/>
            <person name="Murphy C."/>
            <person name="Neiman D."/>
            <person name="Pearson M."/>
            <person name="Priest M."/>
            <person name="Roberts A."/>
            <person name="Saif S."/>
            <person name="Shea T."/>
            <person name="Shenoy N."/>
            <person name="Sisk P."/>
            <person name="Stolte C."/>
            <person name="Sykes S."/>
            <person name="Yandava C."/>
            <person name="Wortman J."/>
            <person name="Nusbaum C."/>
            <person name="Birren B."/>
        </authorList>
    </citation>
    <scope>NUCLEOTIDE SEQUENCE</scope>
    <source>
        <strain evidence="3">R3-111a-1</strain>
    </source>
</reference>
<feature type="region of interest" description="Disordered" evidence="1">
    <location>
        <begin position="541"/>
        <end position="582"/>
    </location>
</feature>
<dbReference type="InterPro" id="IPR036047">
    <property type="entry name" value="F-box-like_dom_sf"/>
</dbReference>
<dbReference type="STRING" id="644352.J3NJ23"/>
<dbReference type="SUPFAM" id="SSF81383">
    <property type="entry name" value="F-box domain"/>
    <property type="match status" value="1"/>
</dbReference>
<dbReference type="Pfam" id="PF00646">
    <property type="entry name" value="F-box"/>
    <property type="match status" value="1"/>
</dbReference>
<name>J3NJ23_GAET3</name>
<reference evidence="4" key="4">
    <citation type="journal article" date="2015" name="G3 (Bethesda)">
        <title>Genome sequences of three phytopathogenic species of the Magnaporthaceae family of fungi.</title>
        <authorList>
            <person name="Okagaki L.H."/>
            <person name="Nunes C.C."/>
            <person name="Sailsbery J."/>
            <person name="Clay B."/>
            <person name="Brown D."/>
            <person name="John T."/>
            <person name="Oh Y."/>
            <person name="Young N."/>
            <person name="Fitzgerald M."/>
            <person name="Haas B.J."/>
            <person name="Zeng Q."/>
            <person name="Young S."/>
            <person name="Adiconis X."/>
            <person name="Fan L."/>
            <person name="Levin J.Z."/>
            <person name="Mitchell T.K."/>
            <person name="Okubara P.A."/>
            <person name="Farman M.L."/>
            <person name="Kohn L.M."/>
            <person name="Birren B."/>
            <person name="Ma L.-J."/>
            <person name="Dean R.A."/>
        </authorList>
    </citation>
    <scope>NUCLEOTIDE SEQUENCE</scope>
    <source>
        <strain evidence="4">R3-111a-1</strain>
    </source>
</reference>
<feature type="compositionally biased region" description="Pro residues" evidence="1">
    <location>
        <begin position="766"/>
        <end position="787"/>
    </location>
</feature>
<feature type="compositionally biased region" description="Pro residues" evidence="1">
    <location>
        <begin position="805"/>
        <end position="817"/>
    </location>
</feature>
<reference evidence="5" key="1">
    <citation type="submission" date="2010-07" db="EMBL/GenBank/DDBJ databases">
        <title>The genome sequence of Gaeumannomyces graminis var. tritici strain R3-111a-1.</title>
        <authorList>
            <consortium name="The Broad Institute Genome Sequencing Platform"/>
            <person name="Ma L.-J."/>
            <person name="Dead R."/>
            <person name="Young S."/>
            <person name="Zeng Q."/>
            <person name="Koehrsen M."/>
            <person name="Alvarado L."/>
            <person name="Berlin A."/>
            <person name="Chapman S.B."/>
            <person name="Chen Z."/>
            <person name="Freedman E."/>
            <person name="Gellesch M."/>
            <person name="Goldberg J."/>
            <person name="Griggs A."/>
            <person name="Gujja S."/>
            <person name="Heilman E.R."/>
            <person name="Heiman D."/>
            <person name="Hepburn T."/>
            <person name="Howarth C."/>
            <person name="Jen D."/>
            <person name="Larson L."/>
            <person name="Mehta T."/>
            <person name="Neiman D."/>
            <person name="Pearson M."/>
            <person name="Roberts A."/>
            <person name="Saif S."/>
            <person name="Shea T."/>
            <person name="Shenoy N."/>
            <person name="Sisk P."/>
            <person name="Stolte C."/>
            <person name="Sykes S."/>
            <person name="Walk T."/>
            <person name="White J."/>
            <person name="Yandava C."/>
            <person name="Haas B."/>
            <person name="Nusbaum C."/>
            <person name="Birren B."/>
        </authorList>
    </citation>
    <scope>NUCLEOTIDE SEQUENCE [LARGE SCALE GENOMIC DNA]</scope>
    <source>
        <strain evidence="5">R3-111a-1</strain>
    </source>
</reference>
<evidence type="ECO:0000313" key="4">
    <source>
        <dbReference type="EnsemblFungi" id="EJT81273"/>
    </source>
</evidence>
<gene>
    <name evidence="4" type="primary">20341715</name>
    <name evidence="3" type="ORF">GGTG_01257</name>
</gene>
<dbReference type="OrthoDB" id="2322499at2759"/>
<feature type="compositionally biased region" description="Basic and acidic residues" evidence="1">
    <location>
        <begin position="567"/>
        <end position="576"/>
    </location>
</feature>
<feature type="region of interest" description="Disordered" evidence="1">
    <location>
        <begin position="1065"/>
        <end position="1406"/>
    </location>
</feature>
<evidence type="ECO:0000313" key="3">
    <source>
        <dbReference type="EMBL" id="EJT81273.1"/>
    </source>
</evidence>
<feature type="domain" description="F-box" evidence="2">
    <location>
        <begin position="164"/>
        <end position="203"/>
    </location>
</feature>
<feature type="compositionally biased region" description="Low complexity" evidence="1">
    <location>
        <begin position="842"/>
        <end position="864"/>
    </location>
</feature>
<dbReference type="VEuPathDB" id="FungiDB:GGTG_01257"/>
<dbReference type="eggNOG" id="ENOG502RPXF">
    <property type="taxonomic scope" value="Eukaryota"/>
</dbReference>
<reference evidence="4" key="5">
    <citation type="submission" date="2018-04" db="UniProtKB">
        <authorList>
            <consortium name="EnsemblFungi"/>
        </authorList>
    </citation>
    <scope>IDENTIFICATION</scope>
    <source>
        <strain evidence="4">R3-111a-1</strain>
    </source>
</reference>
<dbReference type="CDD" id="cd09917">
    <property type="entry name" value="F-box_SF"/>
    <property type="match status" value="1"/>
</dbReference>
<dbReference type="GeneID" id="20341715"/>
<feature type="compositionally biased region" description="Basic and acidic residues" evidence="1">
    <location>
        <begin position="1332"/>
        <end position="1345"/>
    </location>
</feature>
<feature type="region of interest" description="Disordered" evidence="1">
    <location>
        <begin position="754"/>
        <end position="869"/>
    </location>
</feature>
<feature type="compositionally biased region" description="Basic and acidic residues" evidence="1">
    <location>
        <begin position="67"/>
        <end position="87"/>
    </location>
</feature>
<sequence length="1559" mass="171621">MDTSMDPSMDFSMDSTDPADAPFSQKGSQSAAPVPTSPAALDDHGSDVSSSDDESSSDAMTDDSDQDGSHDNNHDRSSSSRQIRSDHAATAPNPHAARHDTRDAISRKRKAQSGQHHDDTSAAGTQKGEAGAGLQQAKKVKLNGDEGAVVSADRSHVPRDRSLLPAEIWHCIFTFCPPKSLGNLMSVNKSFHSYLDPSLGPSSVPERRPACSGGAAILKPNAIWQASRRLYWPCMPTPLKSKTELDMWKLACSISCQDCGKPGNPANVVSGEACANGPGMDGVAIVWSFSACLCGPCLLGKSVKEIDLLLSSSTPSMLMPAIPFVLLTDKLHVLTSSLAERGQLPKDTQLTKVFWRPGVESVKQEFLSVKGMGVATTEEWLKGLEVRGTEHQQDSSRWEKYAISGGITRMRRVLYPGYDPKSLASVIPTSAKATPPLLSCDGSNVTIPHVSASNFVTGVPSLPPRAPMSARHERTREEVAELKATRKAEIERKAMLLDPPMRPSLLLHMPSFQAATQLITPLDDNAWELLKPRLLAQRQDAEKREKEAALQASLQEQMAEQNTTSDASKEKEPSDHDWDEIQGPLRGRISRHADEVIRKNWDDGDKVTKDTCADFAADVLLYVRKHFYADVARDADVARASGKEPIVDPPKGPFTQKLTLENMKWIFDVKIKPHTESLRKELFLCSACQGNFKYYGFEGVVQHYAAKHTSALSAGNVVVHWRAEWPEASPFSPDPRAVKQAYHQARHAIYRQENGNPQYPYGSYPGAPPQPYLPQPPAPYQAPPVPAPYGASQPYPEQFGAVPPQTYPPPGGYPQPQPGYGQAPYHAAPAPYQQFPPPPAPATSYPPSSYGAPVPGPVTPAAQAGPPPPPSGAYGYNYSSFQGNASYAHTGGQAAPFPDRYRAQLEEMAKLSRELWSSTANLKDLPGSARLQVIIYHMAKRFYGKFSEPPPLTMFIDGLSNNKDMRPVRNVNGLMCKACHSGLVNPPATEQDRKSFSMPQLANHFQSRHVEPAVNLGQYVPVPDWASGMILVPDFSSQSSFRKPAAGGGDSQKYQLLSEALPHFFQPAPHQGAPSQAPDDTQWPPKPEYPTHSQLPTSADHHERFYGSAGPGTGATENMQLHATNGHGNGLPKAQSGGYYPQLSQQEQNGKNKKKKQGAKGQNGASMSRKGLDDRVPRTRTNELSEREFKDDEEQERRQEEEIRAMWAADRAQTARLPSVPPVTQPGNGPAGAVRVSGRHMEPMTEAPQARVGPPPRQIKEESLPSMSRIQAPLKTAYQPQPPIYHPSDHQPPNASDREGSDPLAALELYLDQERNRTSADSRQQPTPRPGYGDDRHRAMSRDPHGSQIPSQDNYRHRYSTAGAEGSRRRSLSPVYVRYVDQGPPADKYRERSPPPPLHGEPLYRARQAPALEEVIYGRAPPREYYEILGEEPRPRQVEYEAYELVKARDSQGEYYIRRPVRRQPEIEGYYNSSHQAGPYSASGPARREVSYAPYEQRARYPSRQPQPSYDGREPVTSRAAEPGPMSRADAAYYEEYDPHYPATAHPPPGPIARPERYR</sequence>
<feature type="compositionally biased region" description="Basic and acidic residues" evidence="1">
    <location>
        <begin position="1170"/>
        <end position="1204"/>
    </location>
</feature>